<proteinExistence type="predicted"/>
<organism evidence="1 2">
    <name type="scientific">Russula ochroleuca</name>
    <dbReference type="NCBI Taxonomy" id="152965"/>
    <lineage>
        <taxon>Eukaryota</taxon>
        <taxon>Fungi</taxon>
        <taxon>Dikarya</taxon>
        <taxon>Basidiomycota</taxon>
        <taxon>Agaricomycotina</taxon>
        <taxon>Agaricomycetes</taxon>
        <taxon>Russulales</taxon>
        <taxon>Russulaceae</taxon>
        <taxon>Russula</taxon>
    </lineage>
</organism>
<evidence type="ECO:0000313" key="1">
    <source>
        <dbReference type="EMBL" id="KAF8480803.1"/>
    </source>
</evidence>
<evidence type="ECO:0000313" key="2">
    <source>
        <dbReference type="Proteomes" id="UP000759537"/>
    </source>
</evidence>
<dbReference type="EMBL" id="WHVB01000007">
    <property type="protein sequence ID" value="KAF8480803.1"/>
    <property type="molecule type" value="Genomic_DNA"/>
</dbReference>
<accession>A0A9P5T9M4</accession>
<name>A0A9P5T9M4_9AGAM</name>
<sequence>MSIKCGKKPGPGASMVGVTRAGVTGSLALGEEDEKDKSVIASLNHIAAKFAQVQGFELSWVRASEVTVPTVLTFLPNRDAFSHTGLAAGAPELLRKPTKVSLVLSQ</sequence>
<keyword evidence="2" id="KW-1185">Reference proteome</keyword>
<reference evidence="1" key="1">
    <citation type="submission" date="2019-10" db="EMBL/GenBank/DDBJ databases">
        <authorList>
            <consortium name="DOE Joint Genome Institute"/>
            <person name="Kuo A."/>
            <person name="Miyauchi S."/>
            <person name="Kiss E."/>
            <person name="Drula E."/>
            <person name="Kohler A."/>
            <person name="Sanchez-Garcia M."/>
            <person name="Andreopoulos B."/>
            <person name="Barry K.W."/>
            <person name="Bonito G."/>
            <person name="Buee M."/>
            <person name="Carver A."/>
            <person name="Chen C."/>
            <person name="Cichocki N."/>
            <person name="Clum A."/>
            <person name="Culley D."/>
            <person name="Crous P.W."/>
            <person name="Fauchery L."/>
            <person name="Girlanda M."/>
            <person name="Hayes R."/>
            <person name="Keri Z."/>
            <person name="LaButti K."/>
            <person name="Lipzen A."/>
            <person name="Lombard V."/>
            <person name="Magnuson J."/>
            <person name="Maillard F."/>
            <person name="Morin E."/>
            <person name="Murat C."/>
            <person name="Nolan M."/>
            <person name="Ohm R."/>
            <person name="Pangilinan J."/>
            <person name="Pereira M."/>
            <person name="Perotto S."/>
            <person name="Peter M."/>
            <person name="Riley R."/>
            <person name="Sitrit Y."/>
            <person name="Stielow B."/>
            <person name="Szollosi G."/>
            <person name="Zifcakova L."/>
            <person name="Stursova M."/>
            <person name="Spatafora J.W."/>
            <person name="Tedersoo L."/>
            <person name="Vaario L.-M."/>
            <person name="Yamada A."/>
            <person name="Yan M."/>
            <person name="Wang P."/>
            <person name="Xu J."/>
            <person name="Bruns T."/>
            <person name="Baldrian P."/>
            <person name="Vilgalys R."/>
            <person name="Henrissat B."/>
            <person name="Grigoriev I.V."/>
            <person name="Hibbett D."/>
            <person name="Nagy L.G."/>
            <person name="Martin F.M."/>
        </authorList>
    </citation>
    <scope>NUCLEOTIDE SEQUENCE</scope>
    <source>
        <strain evidence="1">Prilba</strain>
    </source>
</reference>
<gene>
    <name evidence="1" type="ORF">DFH94DRAFT_844438</name>
</gene>
<dbReference type="AlphaFoldDB" id="A0A9P5T9M4"/>
<protein>
    <submittedName>
        <fullName evidence="1">Uncharacterized protein</fullName>
    </submittedName>
</protein>
<reference evidence="1" key="2">
    <citation type="journal article" date="2020" name="Nat. Commun.">
        <title>Large-scale genome sequencing of mycorrhizal fungi provides insights into the early evolution of symbiotic traits.</title>
        <authorList>
            <person name="Miyauchi S."/>
            <person name="Kiss E."/>
            <person name="Kuo A."/>
            <person name="Drula E."/>
            <person name="Kohler A."/>
            <person name="Sanchez-Garcia M."/>
            <person name="Morin E."/>
            <person name="Andreopoulos B."/>
            <person name="Barry K.W."/>
            <person name="Bonito G."/>
            <person name="Buee M."/>
            <person name="Carver A."/>
            <person name="Chen C."/>
            <person name="Cichocki N."/>
            <person name="Clum A."/>
            <person name="Culley D."/>
            <person name="Crous P.W."/>
            <person name="Fauchery L."/>
            <person name="Girlanda M."/>
            <person name="Hayes R.D."/>
            <person name="Keri Z."/>
            <person name="LaButti K."/>
            <person name="Lipzen A."/>
            <person name="Lombard V."/>
            <person name="Magnuson J."/>
            <person name="Maillard F."/>
            <person name="Murat C."/>
            <person name="Nolan M."/>
            <person name="Ohm R.A."/>
            <person name="Pangilinan J."/>
            <person name="Pereira M.F."/>
            <person name="Perotto S."/>
            <person name="Peter M."/>
            <person name="Pfister S."/>
            <person name="Riley R."/>
            <person name="Sitrit Y."/>
            <person name="Stielow J.B."/>
            <person name="Szollosi G."/>
            <person name="Zifcakova L."/>
            <person name="Stursova M."/>
            <person name="Spatafora J.W."/>
            <person name="Tedersoo L."/>
            <person name="Vaario L.M."/>
            <person name="Yamada A."/>
            <person name="Yan M."/>
            <person name="Wang P."/>
            <person name="Xu J."/>
            <person name="Bruns T."/>
            <person name="Baldrian P."/>
            <person name="Vilgalys R."/>
            <person name="Dunand C."/>
            <person name="Henrissat B."/>
            <person name="Grigoriev I.V."/>
            <person name="Hibbett D."/>
            <person name="Nagy L.G."/>
            <person name="Martin F.M."/>
        </authorList>
    </citation>
    <scope>NUCLEOTIDE SEQUENCE</scope>
    <source>
        <strain evidence="1">Prilba</strain>
    </source>
</reference>
<dbReference type="Proteomes" id="UP000759537">
    <property type="component" value="Unassembled WGS sequence"/>
</dbReference>
<comment type="caution">
    <text evidence="1">The sequence shown here is derived from an EMBL/GenBank/DDBJ whole genome shotgun (WGS) entry which is preliminary data.</text>
</comment>